<feature type="compositionally biased region" description="Acidic residues" evidence="1">
    <location>
        <begin position="313"/>
        <end position="323"/>
    </location>
</feature>
<accession>A0A167Q1X1</accession>
<feature type="transmembrane region" description="Helical" evidence="2">
    <location>
        <begin position="138"/>
        <end position="163"/>
    </location>
</feature>
<name>A0A167Q1X1_CALVF</name>
<evidence type="ECO:0000256" key="1">
    <source>
        <dbReference type="SAM" id="MobiDB-lite"/>
    </source>
</evidence>
<feature type="region of interest" description="Disordered" evidence="1">
    <location>
        <begin position="281"/>
        <end position="344"/>
    </location>
</feature>
<protein>
    <submittedName>
        <fullName evidence="3">Uncharacterized protein</fullName>
    </submittedName>
</protein>
<feature type="compositionally biased region" description="Low complexity" evidence="1">
    <location>
        <begin position="330"/>
        <end position="344"/>
    </location>
</feature>
<feature type="transmembrane region" description="Helical" evidence="2">
    <location>
        <begin position="61"/>
        <end position="79"/>
    </location>
</feature>
<dbReference type="STRING" id="1330018.A0A167Q1X1"/>
<proteinExistence type="predicted"/>
<evidence type="ECO:0000256" key="2">
    <source>
        <dbReference type="SAM" id="Phobius"/>
    </source>
</evidence>
<organism evidence="3 4">
    <name type="scientific">Calocera viscosa (strain TUFC12733)</name>
    <dbReference type="NCBI Taxonomy" id="1330018"/>
    <lineage>
        <taxon>Eukaryota</taxon>
        <taxon>Fungi</taxon>
        <taxon>Dikarya</taxon>
        <taxon>Basidiomycota</taxon>
        <taxon>Agaricomycotina</taxon>
        <taxon>Dacrymycetes</taxon>
        <taxon>Dacrymycetales</taxon>
        <taxon>Dacrymycetaceae</taxon>
        <taxon>Calocera</taxon>
    </lineage>
</organism>
<feature type="compositionally biased region" description="Low complexity" evidence="1">
    <location>
        <begin position="281"/>
        <end position="294"/>
    </location>
</feature>
<reference evidence="3 4" key="1">
    <citation type="journal article" date="2016" name="Mol. Biol. Evol.">
        <title>Comparative Genomics of Early-Diverging Mushroom-Forming Fungi Provides Insights into the Origins of Lignocellulose Decay Capabilities.</title>
        <authorList>
            <person name="Nagy L.G."/>
            <person name="Riley R."/>
            <person name="Tritt A."/>
            <person name="Adam C."/>
            <person name="Daum C."/>
            <person name="Floudas D."/>
            <person name="Sun H."/>
            <person name="Yadav J.S."/>
            <person name="Pangilinan J."/>
            <person name="Larsson K.H."/>
            <person name="Matsuura K."/>
            <person name="Barry K."/>
            <person name="Labutti K."/>
            <person name="Kuo R."/>
            <person name="Ohm R.A."/>
            <person name="Bhattacharya S.S."/>
            <person name="Shirouzu T."/>
            <person name="Yoshinaga Y."/>
            <person name="Martin F.M."/>
            <person name="Grigoriev I.V."/>
            <person name="Hibbett D.S."/>
        </authorList>
    </citation>
    <scope>NUCLEOTIDE SEQUENCE [LARGE SCALE GENOMIC DNA]</scope>
    <source>
        <strain evidence="3 4">TUFC12733</strain>
    </source>
</reference>
<keyword evidence="4" id="KW-1185">Reference proteome</keyword>
<dbReference type="Proteomes" id="UP000076738">
    <property type="component" value="Unassembled WGS sequence"/>
</dbReference>
<feature type="transmembrane region" description="Helical" evidence="2">
    <location>
        <begin position="225"/>
        <end position="246"/>
    </location>
</feature>
<dbReference type="OrthoDB" id="3354175at2759"/>
<feature type="transmembrane region" description="Helical" evidence="2">
    <location>
        <begin position="113"/>
        <end position="131"/>
    </location>
</feature>
<feature type="transmembrane region" description="Helical" evidence="2">
    <location>
        <begin position="252"/>
        <end position="275"/>
    </location>
</feature>
<gene>
    <name evidence="3" type="ORF">CALVIDRAFT_595949</name>
</gene>
<feature type="transmembrane region" description="Helical" evidence="2">
    <location>
        <begin position="25"/>
        <end position="49"/>
    </location>
</feature>
<evidence type="ECO:0000313" key="4">
    <source>
        <dbReference type="Proteomes" id="UP000076738"/>
    </source>
</evidence>
<sequence>MSSAQASNSTAYDTSSIAQGGAQNALIGGLAAMGLYGVFVVLFCITLHILFFRRKRHLNRILLTAAISIFIFTTMDIIIECHRLLVGLLYTPAALSDAYFNSGGDWQFGLQDTARIVVVLIADAVLIYRVYCVWERRWYLIVFNILCWLGTLVSSIRILQLQIEWIEQPSAYYYLADMTKYSLATQSLTVAQTTTATGLIAFRLWQVDRGSAAYKESSLLPVARIMVESGMLYTALMLCNVATTALQNPGLFVILTLMSPVIGITFSLIIVRVGLGLSSESRSTQRSTGMTTTTPHSINISVRRRQASGGHGEEEEGGTDWDGGESVGLEMMSKSAASSEAVTD</sequence>
<feature type="transmembrane region" description="Helical" evidence="2">
    <location>
        <begin position="183"/>
        <end position="205"/>
    </location>
</feature>
<keyword evidence="2" id="KW-0472">Membrane</keyword>
<dbReference type="EMBL" id="KV417272">
    <property type="protein sequence ID" value="KZO99331.1"/>
    <property type="molecule type" value="Genomic_DNA"/>
</dbReference>
<keyword evidence="2" id="KW-1133">Transmembrane helix</keyword>
<keyword evidence="2" id="KW-0812">Transmembrane</keyword>
<evidence type="ECO:0000313" key="3">
    <source>
        <dbReference type="EMBL" id="KZO99331.1"/>
    </source>
</evidence>
<dbReference type="AlphaFoldDB" id="A0A167Q1X1"/>